<proteinExistence type="predicted"/>
<evidence type="ECO:0000313" key="2">
    <source>
        <dbReference type="Proteomes" id="UP000036681"/>
    </source>
</evidence>
<reference evidence="3" key="1">
    <citation type="submission" date="2017-02" db="UniProtKB">
        <authorList>
            <consortium name="WormBaseParasite"/>
        </authorList>
    </citation>
    <scope>IDENTIFICATION</scope>
</reference>
<sequence length="72" mass="8419">MFMSFRNLDSLPSWHFFRKESTAPQLSQSSSHQETTPKHDTQRENKSANSTTMRGLNDELDQKDFEDVDLNQ</sequence>
<feature type="compositionally biased region" description="Basic and acidic residues" evidence="1">
    <location>
        <begin position="56"/>
        <end position="65"/>
    </location>
</feature>
<feature type="compositionally biased region" description="Basic and acidic residues" evidence="1">
    <location>
        <begin position="35"/>
        <end position="46"/>
    </location>
</feature>
<feature type="region of interest" description="Disordered" evidence="1">
    <location>
        <begin position="20"/>
        <end position="72"/>
    </location>
</feature>
<protein>
    <submittedName>
        <fullName evidence="3">Ovule protein</fullName>
    </submittedName>
</protein>
<feature type="compositionally biased region" description="Polar residues" evidence="1">
    <location>
        <begin position="22"/>
        <end position="34"/>
    </location>
</feature>
<organism evidence="2 3">
    <name type="scientific">Ascaris lumbricoides</name>
    <name type="common">Giant roundworm</name>
    <dbReference type="NCBI Taxonomy" id="6252"/>
    <lineage>
        <taxon>Eukaryota</taxon>
        <taxon>Metazoa</taxon>
        <taxon>Ecdysozoa</taxon>
        <taxon>Nematoda</taxon>
        <taxon>Chromadorea</taxon>
        <taxon>Rhabditida</taxon>
        <taxon>Spirurina</taxon>
        <taxon>Ascaridomorpha</taxon>
        <taxon>Ascaridoidea</taxon>
        <taxon>Ascarididae</taxon>
        <taxon>Ascaris</taxon>
    </lineage>
</organism>
<accession>A0A0M3HGD7</accession>
<dbReference type="Proteomes" id="UP000036681">
    <property type="component" value="Unplaced"/>
</dbReference>
<evidence type="ECO:0000256" key="1">
    <source>
        <dbReference type="SAM" id="MobiDB-lite"/>
    </source>
</evidence>
<keyword evidence="2" id="KW-1185">Reference proteome</keyword>
<name>A0A0M3HGD7_ASCLU</name>
<dbReference type="AlphaFoldDB" id="A0A0M3HGD7"/>
<evidence type="ECO:0000313" key="3">
    <source>
        <dbReference type="WBParaSite" id="ALUE_0000058201-mRNA-1"/>
    </source>
</evidence>
<dbReference type="WBParaSite" id="ALUE_0000058201-mRNA-1">
    <property type="protein sequence ID" value="ALUE_0000058201-mRNA-1"/>
    <property type="gene ID" value="ALUE_0000058201"/>
</dbReference>